<keyword evidence="3" id="KW-1185">Reference proteome</keyword>
<dbReference type="NCBIfam" id="TIGR04274">
    <property type="entry name" value="hypoxanDNAglyco"/>
    <property type="match status" value="1"/>
</dbReference>
<dbReference type="CDD" id="cd10032">
    <property type="entry name" value="UDG-F6_HDG"/>
    <property type="match status" value="1"/>
</dbReference>
<evidence type="ECO:0000313" key="2">
    <source>
        <dbReference type="EMBL" id="UOO90481.1"/>
    </source>
</evidence>
<accession>A0ABY4E401</accession>
<dbReference type="GO" id="GO:0033958">
    <property type="term" value="F:DNA-deoxyinosine glycosylase activity"/>
    <property type="evidence" value="ECO:0007669"/>
    <property type="project" value="UniProtKB-EC"/>
</dbReference>
<protein>
    <submittedName>
        <fullName evidence="2">DNA-deoxyinosine glycosylase</fullName>
        <ecNumber evidence="2">3.2.2.15</ecNumber>
    </submittedName>
</protein>
<dbReference type="SUPFAM" id="SSF52141">
    <property type="entry name" value="Uracil-DNA glycosylase-like"/>
    <property type="match status" value="1"/>
</dbReference>
<dbReference type="Pfam" id="PF03167">
    <property type="entry name" value="UDG"/>
    <property type="match status" value="1"/>
</dbReference>
<name>A0ABY4E401_9NEIS</name>
<reference evidence="2 3" key="1">
    <citation type="journal article" date="2022" name="Res Sq">
        <title>Evolution of multicellular longitudinally dividing oral cavity symbionts (Neisseriaceae).</title>
        <authorList>
            <person name="Nyongesa S."/>
            <person name="Weber P."/>
            <person name="Bernet E."/>
            <person name="Pullido F."/>
            <person name="Nieckarz M."/>
            <person name="Delaby M."/>
            <person name="Nieves C."/>
            <person name="Viehboeck T."/>
            <person name="Krause N."/>
            <person name="Rivera-Millot A."/>
            <person name="Nakamura A."/>
            <person name="Vischer N."/>
            <person name="VanNieuwenhze M."/>
            <person name="Brun Y."/>
            <person name="Cava F."/>
            <person name="Bulgheresi S."/>
            <person name="Veyrier F."/>
        </authorList>
    </citation>
    <scope>NUCLEOTIDE SEQUENCE [LARGE SCALE GENOMIC DNA]</scope>
    <source>
        <strain evidence="2 3">SN4</strain>
    </source>
</reference>
<organism evidence="2 3">
    <name type="scientific">Vitreoscilla massiliensis</name>
    <dbReference type="NCBI Taxonomy" id="1689272"/>
    <lineage>
        <taxon>Bacteria</taxon>
        <taxon>Pseudomonadati</taxon>
        <taxon>Pseudomonadota</taxon>
        <taxon>Betaproteobacteria</taxon>
        <taxon>Neisseriales</taxon>
        <taxon>Neisseriaceae</taxon>
        <taxon>Vitreoscilla</taxon>
    </lineage>
</organism>
<keyword evidence="2" id="KW-0378">Hydrolase</keyword>
<dbReference type="InterPro" id="IPR036895">
    <property type="entry name" value="Uracil-DNA_glycosylase-like_sf"/>
</dbReference>
<evidence type="ECO:0000313" key="3">
    <source>
        <dbReference type="Proteomes" id="UP000832011"/>
    </source>
</evidence>
<dbReference type="InterPro" id="IPR005122">
    <property type="entry name" value="Uracil-DNA_glycosylase-like"/>
</dbReference>
<dbReference type="RefSeq" id="WP_058304810.1">
    <property type="nucleotide sequence ID" value="NZ_CP091511.1"/>
</dbReference>
<evidence type="ECO:0000259" key="1">
    <source>
        <dbReference type="Pfam" id="PF03167"/>
    </source>
</evidence>
<sequence>MILGSLPGEASLQVQQYYAHPRNQFWRLLSEISGVDLQSLPYADKIQQVQLLPVVIWDVVAQAQRQGSLDSAIRAAEIRDIAAMLREHPSIAQVWFNGGQAAKWGLRSLQAAQIDIHTLTLPSSSPAHTMAYALKKQQWQQAWDGVFLNH</sequence>
<keyword evidence="2" id="KW-0326">Glycosidase</keyword>
<proteinExistence type="predicted"/>
<dbReference type="EC" id="3.2.2.15" evidence="2"/>
<dbReference type="InterPro" id="IPR026353">
    <property type="entry name" value="Hypoxan-DNA_Glyclase"/>
</dbReference>
<dbReference type="Gene3D" id="3.40.470.10">
    <property type="entry name" value="Uracil-DNA glycosylase-like domain"/>
    <property type="match status" value="1"/>
</dbReference>
<dbReference type="EMBL" id="CP091511">
    <property type="protein sequence ID" value="UOO90481.1"/>
    <property type="molecule type" value="Genomic_DNA"/>
</dbReference>
<dbReference type="Proteomes" id="UP000832011">
    <property type="component" value="Chromosome"/>
</dbReference>
<gene>
    <name evidence="2" type="ORF">LVJ82_05780</name>
</gene>
<feature type="domain" description="Uracil-DNA glycosylase-like" evidence="1">
    <location>
        <begin position="1"/>
        <end position="143"/>
    </location>
</feature>